<keyword evidence="2" id="KW-1185">Reference proteome</keyword>
<dbReference type="EMBL" id="ANNX02000025">
    <property type="protein sequence ID" value="KYC41053.1"/>
    <property type="molecule type" value="Genomic_DNA"/>
</dbReference>
<protein>
    <submittedName>
        <fullName evidence="1">Uncharacterized protein</fullName>
    </submittedName>
</protein>
<sequence>MKSQAYPLQSENFFDETELIKKETQRLVYERFCVIAKDAVDGSYYVGRILPNADQPDYFYWCNACQQLNLRILVNGYLSESIDMKSIPLLVIK</sequence>
<dbReference type="OrthoDB" id="517096at2"/>
<evidence type="ECO:0000313" key="2">
    <source>
        <dbReference type="Proteomes" id="UP000076925"/>
    </source>
</evidence>
<accession>A0A139X8U7</accession>
<dbReference type="AlphaFoldDB" id="A0A139X8U7"/>
<reference evidence="1 2" key="1">
    <citation type="journal article" date="2013" name="Genome Biol. Evol.">
        <title>Genomes of Stigonematalean cyanobacteria (subsection V) and the evolution of oxygenic photosynthesis from prokaryotes to plastids.</title>
        <authorList>
            <person name="Dagan T."/>
            <person name="Roettger M."/>
            <person name="Stucken K."/>
            <person name="Landan G."/>
            <person name="Koch R."/>
            <person name="Major P."/>
            <person name="Gould S.B."/>
            <person name="Goremykin V.V."/>
            <person name="Rippka R."/>
            <person name="Tandeau de Marsac N."/>
            <person name="Gugger M."/>
            <person name="Lockhart P.J."/>
            <person name="Allen J.F."/>
            <person name="Brune I."/>
            <person name="Maus I."/>
            <person name="Puhler A."/>
            <person name="Martin W.F."/>
        </authorList>
    </citation>
    <scope>NUCLEOTIDE SEQUENCE [LARGE SCALE GENOMIC DNA]</scope>
    <source>
        <strain evidence="1 2">PCC 7110</strain>
    </source>
</reference>
<name>A0A139X8U7_9CYAN</name>
<proteinExistence type="predicted"/>
<dbReference type="Proteomes" id="UP000076925">
    <property type="component" value="Unassembled WGS sequence"/>
</dbReference>
<organism evidence="1 2">
    <name type="scientific">Scytonema hofmannii PCC 7110</name>
    <dbReference type="NCBI Taxonomy" id="128403"/>
    <lineage>
        <taxon>Bacteria</taxon>
        <taxon>Bacillati</taxon>
        <taxon>Cyanobacteriota</taxon>
        <taxon>Cyanophyceae</taxon>
        <taxon>Nostocales</taxon>
        <taxon>Scytonemataceae</taxon>
        <taxon>Scytonema</taxon>
    </lineage>
</organism>
<gene>
    <name evidence="1" type="ORF">WA1_23335</name>
</gene>
<evidence type="ECO:0000313" key="1">
    <source>
        <dbReference type="EMBL" id="KYC41053.1"/>
    </source>
</evidence>
<comment type="caution">
    <text evidence="1">The sequence shown here is derived from an EMBL/GenBank/DDBJ whole genome shotgun (WGS) entry which is preliminary data.</text>
</comment>
<dbReference type="RefSeq" id="WP_017740159.1">
    <property type="nucleotide sequence ID" value="NZ_KQ976354.1"/>
</dbReference>